<protein>
    <submittedName>
        <fullName evidence="3">UDP-2,4-diacetamido-2,4, 6-trideoxy-beta-L-altropyranose hydrolase</fullName>
        <ecNumber evidence="3">3.6.1.57</ecNumber>
    </submittedName>
</protein>
<dbReference type="AlphaFoldDB" id="A0A1X6Z4N3"/>
<sequence>MADMNNAPIIAIRADGSAAIGSGHIRRVGLLADHLRRGGLAPVLLCNPEASEIFPDALHSFAAVHPVTDEAGARTLLADRYPQGIAGVFFDHYGLNATDHQLYRSIAPHLSGIDDLANRPLDWDILFDINLGRSPADYASLVPPQTAIHLGRDYQIVRPEFHQRRDTCLKARKARGDRLDRVLIAMGGTDPQGLTHSLLNVTAATLPDVAIDVISGSVSPELPRLRSAAARLGPRVALHVDTPDVAELMCRADLGIGAGGTMTWERNMLGLPSILLVVADNQLHVGRVMARERAALVIDLRHGHDARTLTAHLSLFRNAPGDLAFLSERAAQLSGADGARNMARILCDALAANR</sequence>
<dbReference type="Gene3D" id="3.40.50.2000">
    <property type="entry name" value="Glycogen Phosphorylase B"/>
    <property type="match status" value="1"/>
</dbReference>
<dbReference type="OrthoDB" id="9788924at2"/>
<dbReference type="EC" id="3.6.1.57" evidence="3"/>
<feature type="binding site" evidence="2">
    <location>
        <position position="158"/>
    </location>
    <ligand>
        <name>substrate</name>
    </ligand>
</feature>
<feature type="binding site" evidence="2">
    <location>
        <position position="265"/>
    </location>
    <ligand>
        <name>substrate</name>
    </ligand>
</feature>
<dbReference type="Proteomes" id="UP000193207">
    <property type="component" value="Unassembled WGS sequence"/>
</dbReference>
<dbReference type="EMBL" id="FWFU01000002">
    <property type="protein sequence ID" value="SLN40225.1"/>
    <property type="molecule type" value="Genomic_DNA"/>
</dbReference>
<dbReference type="RefSeq" id="WP_085817719.1">
    <property type="nucleotide sequence ID" value="NZ_FWFU01000002.1"/>
</dbReference>
<dbReference type="NCBIfam" id="TIGR03590">
    <property type="entry name" value="PseG"/>
    <property type="match status" value="1"/>
</dbReference>
<evidence type="ECO:0000256" key="1">
    <source>
        <dbReference type="PIRSR" id="PIRSR620023-1"/>
    </source>
</evidence>
<accession>A0A1X6Z4N3</accession>
<evidence type="ECO:0000256" key="2">
    <source>
        <dbReference type="PIRSR" id="PIRSR620023-2"/>
    </source>
</evidence>
<reference evidence="3 4" key="1">
    <citation type="submission" date="2017-03" db="EMBL/GenBank/DDBJ databases">
        <authorList>
            <person name="Afonso C.L."/>
            <person name="Miller P.J."/>
            <person name="Scott M.A."/>
            <person name="Spackman E."/>
            <person name="Goraichik I."/>
            <person name="Dimitrov K.M."/>
            <person name="Suarez D.L."/>
            <person name="Swayne D.E."/>
        </authorList>
    </citation>
    <scope>NUCLEOTIDE SEQUENCE [LARGE SCALE GENOMIC DNA]</scope>
    <source>
        <strain evidence="3 4">CECT 8110</strain>
    </source>
</reference>
<keyword evidence="4" id="KW-1185">Reference proteome</keyword>
<dbReference type="GO" id="GO:0016787">
    <property type="term" value="F:hydrolase activity"/>
    <property type="evidence" value="ECO:0007669"/>
    <property type="project" value="UniProtKB-KW"/>
</dbReference>
<organism evidence="3 4">
    <name type="scientific">Roseovarius halotolerans</name>
    <dbReference type="NCBI Taxonomy" id="505353"/>
    <lineage>
        <taxon>Bacteria</taxon>
        <taxon>Pseudomonadati</taxon>
        <taxon>Pseudomonadota</taxon>
        <taxon>Alphaproteobacteria</taxon>
        <taxon>Rhodobacterales</taxon>
        <taxon>Roseobacteraceae</taxon>
        <taxon>Roseovarius</taxon>
    </lineage>
</organism>
<dbReference type="Gene3D" id="3.40.50.11190">
    <property type="match status" value="1"/>
</dbReference>
<gene>
    <name evidence="3" type="primary">pseG</name>
    <name evidence="3" type="ORF">ROH8110_02156</name>
</gene>
<evidence type="ECO:0000313" key="4">
    <source>
        <dbReference type="Proteomes" id="UP000193207"/>
    </source>
</evidence>
<evidence type="ECO:0000313" key="3">
    <source>
        <dbReference type="EMBL" id="SLN40225.1"/>
    </source>
</evidence>
<feature type="active site" description="Proton acceptor" evidence="1">
    <location>
        <position position="24"/>
    </location>
</feature>
<dbReference type="InterPro" id="IPR020023">
    <property type="entry name" value="PseG"/>
</dbReference>
<name>A0A1X6Z4N3_9RHOB</name>
<dbReference type="SUPFAM" id="SSF53756">
    <property type="entry name" value="UDP-Glycosyltransferase/glycogen phosphorylase"/>
    <property type="match status" value="1"/>
</dbReference>
<proteinExistence type="predicted"/>
<keyword evidence="3" id="KW-0378">Hydrolase</keyword>